<dbReference type="Proteomes" id="UP000717585">
    <property type="component" value="Unassembled WGS sequence"/>
</dbReference>
<organism evidence="2 3">
    <name type="scientific">Carpediemonas membranifera</name>
    <dbReference type="NCBI Taxonomy" id="201153"/>
    <lineage>
        <taxon>Eukaryota</taxon>
        <taxon>Metamonada</taxon>
        <taxon>Carpediemonas-like organisms</taxon>
        <taxon>Carpediemonas</taxon>
    </lineage>
</organism>
<reference evidence="2" key="1">
    <citation type="submission" date="2021-05" db="EMBL/GenBank/DDBJ databases">
        <title>A free-living protist that lacks canonical eukaryotic 1 DNA replication and segregation systems.</title>
        <authorList>
            <person name="Salas-Leiva D.E."/>
            <person name="Tromer E.C."/>
            <person name="Curtis B.A."/>
            <person name="Jerlstrom-Hultqvist J."/>
            <person name="Kolisko M."/>
            <person name="Yi Z."/>
            <person name="Salas-Leiva J.S."/>
            <person name="Gallot-Lavallee L."/>
            <person name="Kops G.J.P.L."/>
            <person name="Archibald J.M."/>
            <person name="Simpson A.G.B."/>
            <person name="Roger A.J."/>
        </authorList>
    </citation>
    <scope>NUCLEOTIDE SEQUENCE</scope>
    <source>
        <strain evidence="2">BICM</strain>
    </source>
</reference>
<evidence type="ECO:0000313" key="3">
    <source>
        <dbReference type="Proteomes" id="UP000717585"/>
    </source>
</evidence>
<sequence length="857" mass="95199">MDSDFFDINSDDVIEHLSNTLSQFEDVVKEAEQPEFSDSQESSSSSDSDNNSAGPVEYQPSSEMNYASDSVASNPYDEIFAHHTDAILDEPEQENSAEPEPEYTASDRSDSEEYETPSPDPPSTAPLPDVVPRSRLATTMAVSDLDESYVITDESDDGFSVPPDPISDRSMVGLICGLMVEAFFLQSVLHLPANDLRDELDMEGVPVPDFDIAAFTADQVTDSMLESDVILLPDHIHTLYTAVNRLREQLDIHRHDLERRQMDNAVDDLRFGRQLASEPIATQLLKDLARATVVEFTSVCSWEASYDRPLLLPAPHNAMADEYADDEADRARVLVLLRPILEQAAKEQQDLSQWVEDTLLSMSRGGGLDPSATDPLPLAVDTTAVDRAHSAVAVDMDAVHDALRTLADEYEVKLKDAGLLDKNAEIEGLAAEPETIEDILAQHLQDLTLETPQVPVPTFGLPSETALEICFLGQAPPSSYDAEPVRASKFQTPNTLKAMEQRRLNRMVLQSMRGRHVKNDPLYSTRPADYATPYVGTGIYNKDLFYFPPAVACEDPDDTRALIAAVNTAHGVDLGLGREEAPEDTAREEDAIAQREAEVQQRTTRLWAAVGGRTPFVQRRTQSSLAIMGPKAAASLRRSKMAETKHSLRLHVGLSAEREARDAVSEVVSMSSKRTRSAMSISRSARTHLDPRAEAMLTIVEKRKQIQREKARRLLQKEREQGRASSPREHSSASSRSYVPFQKSGKTVLAAIRRQAALRQEDTTAGTHALVRGHSGLVRQSQSNQHVRIHEPTPDLQFQYVRPPWFGADKGHRFAGEAAETYNVILGADTAYVRQPRANERDFLESYDFTEEERLRV</sequence>
<feature type="compositionally biased region" description="Polar residues" evidence="1">
    <location>
        <begin position="59"/>
        <end position="73"/>
    </location>
</feature>
<evidence type="ECO:0000256" key="1">
    <source>
        <dbReference type="SAM" id="MobiDB-lite"/>
    </source>
</evidence>
<evidence type="ECO:0000313" key="2">
    <source>
        <dbReference type="EMBL" id="KAG9391790.1"/>
    </source>
</evidence>
<feature type="compositionally biased region" description="Acidic residues" evidence="1">
    <location>
        <begin position="91"/>
        <end position="101"/>
    </location>
</feature>
<feature type="region of interest" description="Disordered" evidence="1">
    <location>
        <begin position="716"/>
        <end position="740"/>
    </location>
</feature>
<feature type="compositionally biased region" description="Basic and acidic residues" evidence="1">
    <location>
        <begin position="716"/>
        <end position="731"/>
    </location>
</feature>
<gene>
    <name evidence="2" type="ORF">J8273_6569</name>
</gene>
<feature type="region of interest" description="Disordered" evidence="1">
    <location>
        <begin position="26"/>
        <end position="77"/>
    </location>
</feature>
<protein>
    <submittedName>
        <fullName evidence="2">Uncharacterized protein</fullName>
    </submittedName>
</protein>
<feature type="compositionally biased region" description="Low complexity" evidence="1">
    <location>
        <begin position="37"/>
        <end position="52"/>
    </location>
</feature>
<feature type="region of interest" description="Disordered" evidence="1">
    <location>
        <begin position="91"/>
        <end position="132"/>
    </location>
</feature>
<proteinExistence type="predicted"/>
<comment type="caution">
    <text evidence="2">The sequence shown here is derived from an EMBL/GenBank/DDBJ whole genome shotgun (WGS) entry which is preliminary data.</text>
</comment>
<dbReference type="AlphaFoldDB" id="A0A8J6AT75"/>
<keyword evidence="3" id="KW-1185">Reference proteome</keyword>
<name>A0A8J6AT75_9EUKA</name>
<dbReference type="EMBL" id="JAHDYR010000053">
    <property type="protein sequence ID" value="KAG9391790.1"/>
    <property type="molecule type" value="Genomic_DNA"/>
</dbReference>
<accession>A0A8J6AT75</accession>